<dbReference type="Proteomes" id="UP000281726">
    <property type="component" value="Unassembled WGS sequence"/>
</dbReference>
<protein>
    <submittedName>
        <fullName evidence="1">Uncharacterized protein</fullName>
    </submittedName>
</protein>
<evidence type="ECO:0000313" key="2">
    <source>
        <dbReference type="Proteomes" id="UP000281726"/>
    </source>
</evidence>
<dbReference type="OrthoDB" id="3297015at2"/>
<name>A0A3A9YPM4_9ACTN</name>
<accession>A0A3A9YPM4</accession>
<organism evidence="1 2">
    <name type="scientific">Micromonospora endolithica</name>
    <dbReference type="NCBI Taxonomy" id="230091"/>
    <lineage>
        <taxon>Bacteria</taxon>
        <taxon>Bacillati</taxon>
        <taxon>Actinomycetota</taxon>
        <taxon>Actinomycetes</taxon>
        <taxon>Micromonosporales</taxon>
        <taxon>Micromonosporaceae</taxon>
        <taxon>Micromonospora</taxon>
    </lineage>
</organism>
<comment type="caution">
    <text evidence="1">The sequence shown here is derived from an EMBL/GenBank/DDBJ whole genome shotgun (WGS) entry which is preliminary data.</text>
</comment>
<gene>
    <name evidence="1" type="ORF">D7223_31905</name>
</gene>
<dbReference type="AlphaFoldDB" id="A0A3A9YPM4"/>
<evidence type="ECO:0000313" key="1">
    <source>
        <dbReference type="EMBL" id="RKN37965.1"/>
    </source>
</evidence>
<sequence>MIPACPECHTAGVPLLFGRPVPEARAAATDGRLALGGCFLPEEPLPNWQCPRQHRWRDADERAWQQRLLAVLLAHGYTEPDDDISARHPPGHAR</sequence>
<proteinExistence type="predicted"/>
<dbReference type="EMBL" id="RBAK01000024">
    <property type="protein sequence ID" value="RKN37965.1"/>
    <property type="molecule type" value="Genomic_DNA"/>
</dbReference>
<keyword evidence="2" id="KW-1185">Reference proteome</keyword>
<reference evidence="1 2" key="1">
    <citation type="journal article" date="2004" name="Syst. Appl. Microbiol.">
        <title>Cryptoendolithic actinomycetes from antarctic sandstone rock samples: Micromonospora endolithica sp. nov. and two isolates related to Micromonospora coerulea Jensen 1932.</title>
        <authorList>
            <person name="Hirsch P."/>
            <person name="Mevs U."/>
            <person name="Kroppenstedt R.M."/>
            <person name="Schumann P."/>
            <person name="Stackebrandt E."/>
        </authorList>
    </citation>
    <scope>NUCLEOTIDE SEQUENCE [LARGE SCALE GENOMIC DNA]</scope>
    <source>
        <strain evidence="1 2">JCM 12677</strain>
    </source>
</reference>